<dbReference type="InterPro" id="IPR024079">
    <property type="entry name" value="MetalloPept_cat_dom_sf"/>
</dbReference>
<gene>
    <name evidence="1" type="ORF">PMF13cell1_00797</name>
</gene>
<protein>
    <recommendedName>
        <fullName evidence="3">Clostridial hydrophobic W</fullName>
    </recommendedName>
</protein>
<dbReference type="InterPro" id="IPR006637">
    <property type="entry name" value="ChW"/>
</dbReference>
<sequence>MNETNKTLKFNYNAGKFYVDDKSYIESGSEMIGRGTYSFDREKAVITINAVKWKTSAEIALDLTNDMEEAYVLTLHVLNDCDFRSFSSTSNAIAVDYNGKQMTVSTSTYGQLYAGTRSDDDRIIEKTYGIRCNGRLDINDANIQIKAEFGWENYGIFASKDMNIYGGKVNCYVYGWPASGEGLKSYALCCTGERICIDFAEVEAIGRTAAVQGNLYLGSSRTDSYRWWSLEGFDSPWSESEVNHGAVQGENLKPGDFKEGGNKTYLKFLPERPQAADVWNSQDDSLYLYHKHTIGDGVPMFIMPVHFAKEDLKKDGKYQKASEWAADLIVNAETFEGLSQYLDIYIYLRGDLISPVPQIGYVGSFSACLDKMRSLVSQILGDAAVPKARMIYLGNCDNAGQVGGHAYGGVGAMLSWGKNPESKQPWEPNPEYWVLHEFSGHGFACLADEYRLTPYWDPKPHEEAPNLYISPQKPDAKEVPWKDFIGFKDRDQEPTGIYGYDGYNAWRPCANCFMNSNPNFYVPMYHKWVIYKNIMEYAGTPKTLEDFCKFKKISLTPFHIAYSAHVKSYGWLNYVSDGQTAGTTGESRRLEAVKIRLEDCSISEAGVRYRVHVQAKGWLPYVQDDQIAGTTGESRRAEAIQIELVNLPDYTVEYRVHMKDKGWSAWVRDGAIAGTTGESRRIEAVQVQISKK</sequence>
<dbReference type="Pfam" id="PF07538">
    <property type="entry name" value="ChW"/>
    <property type="match status" value="3"/>
</dbReference>
<dbReference type="Gene3D" id="3.40.390.10">
    <property type="entry name" value="Collagenase (Catalytic Domain)"/>
    <property type="match status" value="1"/>
</dbReference>
<dbReference type="KEGG" id="bpro:PMF13cell1_00797"/>
<dbReference type="RefSeq" id="WP_165392359.1">
    <property type="nucleotide sequence ID" value="NZ_CP035945.1"/>
</dbReference>
<dbReference type="SMART" id="SM00728">
    <property type="entry name" value="ChW"/>
    <property type="match status" value="3"/>
</dbReference>
<dbReference type="GO" id="GO:0008237">
    <property type="term" value="F:metallopeptidase activity"/>
    <property type="evidence" value="ECO:0007669"/>
    <property type="project" value="InterPro"/>
</dbReference>
<proteinExistence type="predicted"/>
<dbReference type="Proteomes" id="UP000289794">
    <property type="component" value="Chromosome"/>
</dbReference>
<dbReference type="EMBL" id="CP035945">
    <property type="protein sequence ID" value="QBE95276.1"/>
    <property type="molecule type" value="Genomic_DNA"/>
</dbReference>
<reference evidence="1 2" key="1">
    <citation type="submission" date="2019-01" db="EMBL/GenBank/DDBJ databases">
        <title>PMF-metabolizing Aryl O-demethylase.</title>
        <authorList>
            <person name="Kim M."/>
        </authorList>
    </citation>
    <scope>NUCLEOTIDE SEQUENCE [LARGE SCALE GENOMIC DNA]</scope>
    <source>
        <strain evidence="1 2">PMF1</strain>
    </source>
</reference>
<organism evidence="1 2">
    <name type="scientific">Blautia producta</name>
    <dbReference type="NCBI Taxonomy" id="33035"/>
    <lineage>
        <taxon>Bacteria</taxon>
        <taxon>Bacillati</taxon>
        <taxon>Bacillota</taxon>
        <taxon>Clostridia</taxon>
        <taxon>Lachnospirales</taxon>
        <taxon>Lachnospiraceae</taxon>
        <taxon>Blautia</taxon>
    </lineage>
</organism>
<evidence type="ECO:0000313" key="1">
    <source>
        <dbReference type="EMBL" id="QBE95276.1"/>
    </source>
</evidence>
<name>A0A4P6LTH5_9FIRM</name>
<accession>A0A4P6LTH5</accession>
<evidence type="ECO:0000313" key="2">
    <source>
        <dbReference type="Proteomes" id="UP000289794"/>
    </source>
</evidence>
<dbReference type="AlphaFoldDB" id="A0A4P6LTH5"/>
<evidence type="ECO:0008006" key="3">
    <source>
        <dbReference type="Google" id="ProtNLM"/>
    </source>
</evidence>